<feature type="signal peptide" evidence="4">
    <location>
        <begin position="1"/>
        <end position="30"/>
    </location>
</feature>
<dbReference type="GO" id="GO:0003796">
    <property type="term" value="F:lysozyme activity"/>
    <property type="evidence" value="ECO:0007669"/>
    <property type="project" value="UniProtKB-EC"/>
</dbReference>
<dbReference type="InterPro" id="IPR023346">
    <property type="entry name" value="Lysozyme-like_dom_sf"/>
</dbReference>
<gene>
    <name evidence="5" type="ORF">KL86PLE_90758</name>
</gene>
<dbReference type="Pfam" id="PF00959">
    <property type="entry name" value="Phage_lysozyme"/>
    <property type="match status" value="1"/>
</dbReference>
<comment type="catalytic activity">
    <reaction evidence="3">
        <text>Hydrolysis of (1-&gt;4)-beta-linkages between N-acetylmuramic acid and N-acetyl-D-glucosamine residues in a peptidoglycan and between N-acetyl-D-glucosamine residues in chitodextrins.</text>
        <dbReference type="EC" id="3.2.1.17"/>
    </reaction>
</comment>
<evidence type="ECO:0000313" key="5">
    <source>
        <dbReference type="EMBL" id="SCM80016.1"/>
    </source>
</evidence>
<dbReference type="GO" id="GO:0042742">
    <property type="term" value="P:defense response to bacterium"/>
    <property type="evidence" value="ECO:0007669"/>
    <property type="project" value="UniProtKB-KW"/>
</dbReference>
<dbReference type="GO" id="GO:0009253">
    <property type="term" value="P:peptidoglycan catabolic process"/>
    <property type="evidence" value="ECO:0007669"/>
    <property type="project" value="InterPro"/>
</dbReference>
<proteinExistence type="inferred from homology"/>
<dbReference type="EC" id="3.2.1.17" evidence="3"/>
<keyword evidence="1 3" id="KW-0929">Antimicrobial</keyword>
<dbReference type="EMBL" id="FMJD01000013">
    <property type="protein sequence ID" value="SCM80016.1"/>
    <property type="molecule type" value="Genomic_DNA"/>
</dbReference>
<accession>A0A212LR65</accession>
<evidence type="ECO:0000256" key="3">
    <source>
        <dbReference type="RuleBase" id="RU003788"/>
    </source>
</evidence>
<dbReference type="CDD" id="cd16900">
    <property type="entry name" value="endolysin_R21-like"/>
    <property type="match status" value="1"/>
</dbReference>
<dbReference type="SUPFAM" id="SSF53955">
    <property type="entry name" value="Lysozyme-like"/>
    <property type="match status" value="1"/>
</dbReference>
<dbReference type="InterPro" id="IPR023347">
    <property type="entry name" value="Lysozyme_dom_sf"/>
</dbReference>
<dbReference type="InterPro" id="IPR002196">
    <property type="entry name" value="Glyco_hydro_24"/>
</dbReference>
<evidence type="ECO:0000256" key="2">
    <source>
        <dbReference type="ARBA" id="ARBA00022638"/>
    </source>
</evidence>
<evidence type="ECO:0000256" key="4">
    <source>
        <dbReference type="SAM" id="SignalP"/>
    </source>
</evidence>
<keyword evidence="3 5" id="KW-0326">Glycosidase</keyword>
<dbReference type="GO" id="GO:0031640">
    <property type="term" value="P:killing of cells of another organism"/>
    <property type="evidence" value="ECO:0007669"/>
    <property type="project" value="UniProtKB-KW"/>
</dbReference>
<feature type="chain" id="PRO_5012488024" description="Lysozyme" evidence="4">
    <location>
        <begin position="31"/>
        <end position="196"/>
    </location>
</feature>
<keyword evidence="3 5" id="KW-0378">Hydrolase</keyword>
<comment type="similarity">
    <text evidence="3">Belongs to the glycosyl hydrolase 24 family.</text>
</comment>
<dbReference type="InterPro" id="IPR051018">
    <property type="entry name" value="Bacteriophage_GH24"/>
</dbReference>
<dbReference type="GO" id="GO:0016998">
    <property type="term" value="P:cell wall macromolecule catabolic process"/>
    <property type="evidence" value="ECO:0007669"/>
    <property type="project" value="InterPro"/>
</dbReference>
<keyword evidence="4" id="KW-0732">Signal</keyword>
<dbReference type="Gene3D" id="1.10.530.40">
    <property type="match status" value="1"/>
</dbReference>
<dbReference type="AlphaFoldDB" id="A0A212LR65"/>
<protein>
    <recommendedName>
        <fullName evidence="3">Lysozyme</fullName>
        <ecNumber evidence="3">3.2.1.17</ecNumber>
    </recommendedName>
</protein>
<keyword evidence="2 3" id="KW-0081">Bacteriolytic enzyme</keyword>
<sequence length="196" mass="20374">MATVKLAPSKRAKAAIAAIVLAAGASGTVALFPGEKPVPDDVALAVQVLVKPWEGRSLTAYLDKIAKPPVYTICDGDTANVRPGMVETPAGCDKRLATRLVRDYRAKLVACIPNWGKAPLSWRAMMNSLSWNIGAGAACGSTAARLGRAGRWLESCVAATAFNRAGGRMVVGLARRRGMGDAARIGEGELCASGVP</sequence>
<name>A0A212LR65_9HYPH</name>
<evidence type="ECO:0000256" key="1">
    <source>
        <dbReference type="ARBA" id="ARBA00022529"/>
    </source>
</evidence>
<reference evidence="5" key="1">
    <citation type="submission" date="2016-08" db="EMBL/GenBank/DDBJ databases">
        <authorList>
            <person name="Seilhamer J.J."/>
        </authorList>
    </citation>
    <scope>NUCLEOTIDE SEQUENCE</scope>
    <source>
        <strain evidence="5">86</strain>
    </source>
</reference>
<dbReference type="RefSeq" id="WP_288198863.1">
    <property type="nucleotide sequence ID" value="NZ_LT608334.1"/>
</dbReference>
<organism evidence="5">
    <name type="scientific">uncultured Pleomorphomonas sp</name>
    <dbReference type="NCBI Taxonomy" id="442121"/>
    <lineage>
        <taxon>Bacteria</taxon>
        <taxon>Pseudomonadati</taxon>
        <taxon>Pseudomonadota</taxon>
        <taxon>Alphaproteobacteria</taxon>
        <taxon>Hyphomicrobiales</taxon>
        <taxon>Pleomorphomonadaceae</taxon>
        <taxon>Pleomorphomonas</taxon>
        <taxon>environmental samples</taxon>
    </lineage>
</organism>
<dbReference type="PANTHER" id="PTHR38107:SF3">
    <property type="entry name" value="LYSOZYME RRRD-RELATED"/>
    <property type="match status" value="1"/>
</dbReference>
<dbReference type="PANTHER" id="PTHR38107">
    <property type="match status" value="1"/>
</dbReference>